<comment type="caution">
    <text evidence="7">The sequence shown here is derived from an EMBL/GenBank/DDBJ whole genome shotgun (WGS) entry which is preliminary data.</text>
</comment>
<organism evidence="7 8">
    <name type="scientific">Pseudobutyrivibrio ruminis</name>
    <dbReference type="NCBI Taxonomy" id="46206"/>
    <lineage>
        <taxon>Bacteria</taxon>
        <taxon>Bacillati</taxon>
        <taxon>Bacillota</taxon>
        <taxon>Clostridia</taxon>
        <taxon>Lachnospirales</taxon>
        <taxon>Lachnospiraceae</taxon>
        <taxon>Pseudobutyrivibrio</taxon>
    </lineage>
</organism>
<evidence type="ECO:0000256" key="2">
    <source>
        <dbReference type="ARBA" id="ARBA00010687"/>
    </source>
</evidence>
<reference evidence="7" key="1">
    <citation type="submission" date="2019-04" db="EMBL/GenBank/DDBJ databases">
        <title>Evolution of Biomass-Degrading Anaerobic Consortia Revealed by Metagenomics.</title>
        <authorList>
            <person name="Peng X."/>
        </authorList>
    </citation>
    <scope>NUCLEOTIDE SEQUENCE</scope>
    <source>
        <strain evidence="7">SIG311</strain>
    </source>
</reference>
<dbReference type="Gene3D" id="3.20.20.80">
    <property type="entry name" value="Glycosidases"/>
    <property type="match status" value="1"/>
</dbReference>
<evidence type="ECO:0000313" key="8">
    <source>
        <dbReference type="Proteomes" id="UP000766246"/>
    </source>
</evidence>
<evidence type="ECO:0000256" key="3">
    <source>
        <dbReference type="ARBA" id="ARBA00012556"/>
    </source>
</evidence>
<accession>A0A927U9Q9</accession>
<sequence>MSFLIGADVSSLQAMEDCGAVFYDENGKEDDALNILKNHGINSIRLRLFNEPTLSFDRGDYCNVSNTLPIAKRAKAKGLGIYLDFHYSDFWADWQKQIIPKAWIGKNVDELCDAIYKYTLDSLIEFKNNNAWPDIVQIGNEIGRGLLWDYGTLDHPEYISKFLNAGIDAVKSGSDADYLMPKIMIHIECGAETKQTEDFFRNLNRYGIGNYDYIGLSYYPYWAGPYEKFIENSRNAYHVFGKKVIIAETAFPYTDVSNDDTPNVVTGELTRNTMNMDATPENQFLALKKIVDIAKSEECIDGIYYWEPVWYQLKGVGAEKGKGNEWENQALFDNNGHVLKGIKAFN</sequence>
<dbReference type="Pfam" id="PF07745">
    <property type="entry name" value="Glyco_hydro_53"/>
    <property type="match status" value="1"/>
</dbReference>
<evidence type="ECO:0000256" key="6">
    <source>
        <dbReference type="RuleBase" id="RU361192"/>
    </source>
</evidence>
<evidence type="ECO:0000256" key="5">
    <source>
        <dbReference type="ARBA" id="ARBA00023295"/>
    </source>
</evidence>
<dbReference type="Proteomes" id="UP000766246">
    <property type="component" value="Unassembled WGS sequence"/>
</dbReference>
<dbReference type="InterPro" id="IPR011683">
    <property type="entry name" value="Glyco_hydro_53"/>
</dbReference>
<evidence type="ECO:0000313" key="7">
    <source>
        <dbReference type="EMBL" id="MBE5920996.1"/>
    </source>
</evidence>
<name>A0A927U9Q9_9FIRM</name>
<dbReference type="EC" id="3.2.1.89" evidence="3 6"/>
<dbReference type="InterPro" id="IPR017853">
    <property type="entry name" value="GH"/>
</dbReference>
<dbReference type="GO" id="GO:0045490">
    <property type="term" value="P:pectin catabolic process"/>
    <property type="evidence" value="ECO:0007669"/>
    <property type="project" value="TreeGrafter"/>
</dbReference>
<comment type="similarity">
    <text evidence="2 6">Belongs to the glycosyl hydrolase 53 family.</text>
</comment>
<dbReference type="PANTHER" id="PTHR34983">
    <property type="entry name" value="ARABINOGALACTAN ENDO-BETA-1,4-GALACTANASE A"/>
    <property type="match status" value="1"/>
</dbReference>
<evidence type="ECO:0000256" key="4">
    <source>
        <dbReference type="ARBA" id="ARBA00022801"/>
    </source>
</evidence>
<gene>
    <name evidence="7" type="ORF">E7272_14335</name>
</gene>
<dbReference type="PANTHER" id="PTHR34983:SF1">
    <property type="entry name" value="ARABINOGALACTAN ENDO-BETA-1,4-GALACTANASE A"/>
    <property type="match status" value="1"/>
</dbReference>
<keyword evidence="5 6" id="KW-0326">Glycosidase</keyword>
<protein>
    <recommendedName>
        <fullName evidence="3 6">Arabinogalactan endo-beta-1,4-galactanase</fullName>
        <ecNumber evidence="3 6">3.2.1.89</ecNumber>
    </recommendedName>
</protein>
<evidence type="ECO:0000256" key="1">
    <source>
        <dbReference type="ARBA" id="ARBA00001695"/>
    </source>
</evidence>
<dbReference type="GO" id="GO:0015926">
    <property type="term" value="F:glucosidase activity"/>
    <property type="evidence" value="ECO:0007669"/>
    <property type="project" value="InterPro"/>
</dbReference>
<dbReference type="GO" id="GO:0031218">
    <property type="term" value="F:arabinogalactan endo-1,4-beta-galactosidase activity"/>
    <property type="evidence" value="ECO:0007669"/>
    <property type="project" value="UniProtKB-EC"/>
</dbReference>
<proteinExistence type="inferred from homology"/>
<dbReference type="AlphaFoldDB" id="A0A927U9Q9"/>
<comment type="catalytic activity">
    <reaction evidence="1 6">
        <text>The enzyme specifically hydrolyzes (1-&gt;4)-beta-D-galactosidic linkages in type I arabinogalactans.</text>
        <dbReference type="EC" id="3.2.1.89"/>
    </reaction>
</comment>
<dbReference type="EMBL" id="SVER01000070">
    <property type="protein sequence ID" value="MBE5920996.1"/>
    <property type="molecule type" value="Genomic_DNA"/>
</dbReference>
<keyword evidence="4 6" id="KW-0378">Hydrolase</keyword>
<dbReference type="SUPFAM" id="SSF51445">
    <property type="entry name" value="(Trans)glycosidases"/>
    <property type="match status" value="1"/>
</dbReference>